<comment type="subcellular location">
    <subcellularLocation>
        <location evidence="1 7">Cell membrane</location>
        <topology evidence="1 7">Multi-pass membrane protein</topology>
    </subcellularLocation>
</comment>
<dbReference type="Pfam" id="PF00528">
    <property type="entry name" value="BPD_transp_1"/>
    <property type="match status" value="1"/>
</dbReference>
<comment type="caution">
    <text evidence="10">The sequence shown here is derived from an EMBL/GenBank/DDBJ whole genome shotgun (WGS) entry which is preliminary data.</text>
</comment>
<evidence type="ECO:0000256" key="4">
    <source>
        <dbReference type="ARBA" id="ARBA00022692"/>
    </source>
</evidence>
<proteinExistence type="inferred from homology"/>
<evidence type="ECO:0000313" key="11">
    <source>
        <dbReference type="Proteomes" id="UP000657385"/>
    </source>
</evidence>
<keyword evidence="11" id="KW-1185">Reference proteome</keyword>
<evidence type="ECO:0000259" key="9">
    <source>
        <dbReference type="PROSITE" id="PS50928"/>
    </source>
</evidence>
<dbReference type="PANTHER" id="PTHR43227">
    <property type="entry name" value="BLL4140 PROTEIN"/>
    <property type="match status" value="1"/>
</dbReference>
<dbReference type="Proteomes" id="UP000657385">
    <property type="component" value="Unassembled WGS sequence"/>
</dbReference>
<feature type="transmembrane region" description="Helical" evidence="7">
    <location>
        <begin position="203"/>
        <end position="229"/>
    </location>
</feature>
<dbReference type="InterPro" id="IPR000515">
    <property type="entry name" value="MetI-like"/>
</dbReference>
<dbReference type="CDD" id="cd06261">
    <property type="entry name" value="TM_PBP2"/>
    <property type="match status" value="1"/>
</dbReference>
<feature type="domain" description="ABC transmembrane type-1" evidence="9">
    <location>
        <begin position="115"/>
        <end position="331"/>
    </location>
</feature>
<dbReference type="SUPFAM" id="SSF161098">
    <property type="entry name" value="MetI-like"/>
    <property type="match status" value="1"/>
</dbReference>
<evidence type="ECO:0000313" key="10">
    <source>
        <dbReference type="EMBL" id="MBF9067566.1"/>
    </source>
</evidence>
<feature type="region of interest" description="Disordered" evidence="8">
    <location>
        <begin position="1"/>
        <end position="45"/>
    </location>
</feature>
<evidence type="ECO:0000256" key="7">
    <source>
        <dbReference type="RuleBase" id="RU363032"/>
    </source>
</evidence>
<feature type="transmembrane region" description="Helical" evidence="7">
    <location>
        <begin position="52"/>
        <end position="74"/>
    </location>
</feature>
<gene>
    <name evidence="10" type="ORF">I2501_05865</name>
</gene>
<organism evidence="10 11">
    <name type="scientific">Streptacidiphilus fuscans</name>
    <dbReference type="NCBI Taxonomy" id="2789292"/>
    <lineage>
        <taxon>Bacteria</taxon>
        <taxon>Bacillati</taxon>
        <taxon>Actinomycetota</taxon>
        <taxon>Actinomycetes</taxon>
        <taxon>Kitasatosporales</taxon>
        <taxon>Streptomycetaceae</taxon>
        <taxon>Streptacidiphilus</taxon>
    </lineage>
</organism>
<name>A0A931FDG8_9ACTN</name>
<evidence type="ECO:0000256" key="3">
    <source>
        <dbReference type="ARBA" id="ARBA00022475"/>
    </source>
</evidence>
<feature type="transmembrane region" description="Helical" evidence="7">
    <location>
        <begin position="149"/>
        <end position="174"/>
    </location>
</feature>
<dbReference type="PROSITE" id="PS50928">
    <property type="entry name" value="ABC_TM1"/>
    <property type="match status" value="1"/>
</dbReference>
<keyword evidence="5 7" id="KW-1133">Transmembrane helix</keyword>
<comment type="similarity">
    <text evidence="7">Belongs to the binding-protein-dependent transport system permease family.</text>
</comment>
<reference evidence="10" key="1">
    <citation type="submission" date="2020-11" db="EMBL/GenBank/DDBJ databases">
        <title>Isolation and identification of active actinomycetes.</title>
        <authorList>
            <person name="Yu B."/>
        </authorList>
    </citation>
    <scope>NUCLEOTIDE SEQUENCE</scope>
    <source>
        <strain evidence="10">NEAU-YB345</strain>
    </source>
</reference>
<dbReference type="GO" id="GO:0005886">
    <property type="term" value="C:plasma membrane"/>
    <property type="evidence" value="ECO:0007669"/>
    <property type="project" value="UniProtKB-SubCell"/>
</dbReference>
<keyword evidence="2 7" id="KW-0813">Transport</keyword>
<evidence type="ECO:0000256" key="8">
    <source>
        <dbReference type="SAM" id="MobiDB-lite"/>
    </source>
</evidence>
<evidence type="ECO:0000256" key="6">
    <source>
        <dbReference type="ARBA" id="ARBA00023136"/>
    </source>
</evidence>
<keyword evidence="3" id="KW-1003">Cell membrane</keyword>
<keyword evidence="6 7" id="KW-0472">Membrane</keyword>
<dbReference type="EMBL" id="JADPRT010000002">
    <property type="protein sequence ID" value="MBF9067566.1"/>
    <property type="molecule type" value="Genomic_DNA"/>
</dbReference>
<feature type="transmembrane region" description="Helical" evidence="7">
    <location>
        <begin position="310"/>
        <end position="332"/>
    </location>
</feature>
<dbReference type="InterPro" id="IPR050809">
    <property type="entry name" value="UgpAE/MalFG_permease"/>
</dbReference>
<feature type="transmembrane region" description="Helical" evidence="7">
    <location>
        <begin position="250"/>
        <end position="275"/>
    </location>
</feature>
<dbReference type="InterPro" id="IPR035906">
    <property type="entry name" value="MetI-like_sf"/>
</dbReference>
<dbReference type="Gene3D" id="1.10.3720.10">
    <property type="entry name" value="MetI-like"/>
    <property type="match status" value="1"/>
</dbReference>
<accession>A0A931FDG8</accession>
<dbReference type="AlphaFoldDB" id="A0A931FDG8"/>
<evidence type="ECO:0000256" key="2">
    <source>
        <dbReference type="ARBA" id="ARBA00022448"/>
    </source>
</evidence>
<protein>
    <submittedName>
        <fullName evidence="10">Sugar ABC transporter permease</fullName>
    </submittedName>
</protein>
<evidence type="ECO:0000256" key="1">
    <source>
        <dbReference type="ARBA" id="ARBA00004651"/>
    </source>
</evidence>
<dbReference type="GO" id="GO:0055085">
    <property type="term" value="P:transmembrane transport"/>
    <property type="evidence" value="ECO:0007669"/>
    <property type="project" value="InterPro"/>
</dbReference>
<dbReference type="PANTHER" id="PTHR43227:SF8">
    <property type="entry name" value="DIACETYLCHITOBIOSE UPTAKE SYSTEM PERMEASE PROTEIN DASB"/>
    <property type="match status" value="1"/>
</dbReference>
<keyword evidence="4 7" id="KW-0812">Transmembrane</keyword>
<sequence length="342" mass="37859">MPSKGAPAQLRDDGGTAVGTSEHSDDPVRGRPAGKFTGKLGGKRRDTGNDGITPYLLLLPALVATAVFLVYPAIREILISFQRLNAFELIQHVTEWNGFQNYQTILTSSDFWHSVERSVLFTAVNVFLIMVLGSLVGLLLNRLGNKMRFVLSLALVFAWAMPVLAGTTVFQWLFDQNYGVVDWMLSQLGWKSMAHYDWLNSQLSAFTVIALLLVWQSIPFVAFNLYAGLTTISTELYEAARLDGAGSWRIFRSVIFPILKPFFLSTTFLEIIWIFGALPQVLAISGGGPQDSTATLPVYAYLVGVGQQSYGMGAAVAVVTIVMLCLMMSYYFRIILKQEDEL</sequence>
<evidence type="ECO:0000256" key="5">
    <source>
        <dbReference type="ARBA" id="ARBA00022989"/>
    </source>
</evidence>
<dbReference type="RefSeq" id="WP_196192730.1">
    <property type="nucleotide sequence ID" value="NZ_JADPRT010000002.1"/>
</dbReference>
<feature type="transmembrane region" description="Helical" evidence="7">
    <location>
        <begin position="119"/>
        <end position="140"/>
    </location>
</feature>